<proteinExistence type="predicted"/>
<feature type="region of interest" description="Disordered" evidence="2">
    <location>
        <begin position="526"/>
        <end position="546"/>
    </location>
</feature>
<dbReference type="InterPro" id="IPR025157">
    <property type="entry name" value="Hemagglutinin_rpt"/>
</dbReference>
<feature type="region of interest" description="Disordered" evidence="2">
    <location>
        <begin position="1167"/>
        <end position="1200"/>
    </location>
</feature>
<feature type="domain" description="Filamentous haemagglutinin FhaB/tRNA nuclease CdiA-like TPS" evidence="3">
    <location>
        <begin position="48"/>
        <end position="168"/>
    </location>
</feature>
<dbReference type="SUPFAM" id="SSF51126">
    <property type="entry name" value="Pectin lyase-like"/>
    <property type="match status" value="1"/>
</dbReference>
<organism evidence="4 5">
    <name type="scientific">Yersinia bercovieri</name>
    <dbReference type="NCBI Taxonomy" id="634"/>
    <lineage>
        <taxon>Bacteria</taxon>
        <taxon>Pseudomonadati</taxon>
        <taxon>Pseudomonadota</taxon>
        <taxon>Gammaproteobacteria</taxon>
        <taxon>Enterobacterales</taxon>
        <taxon>Yersiniaceae</taxon>
        <taxon>Yersinia</taxon>
    </lineage>
</organism>
<keyword evidence="1" id="KW-0800">Toxin</keyword>
<evidence type="ECO:0000313" key="4">
    <source>
        <dbReference type="EMBL" id="PHZ29136.1"/>
    </source>
</evidence>
<protein>
    <submittedName>
        <fullName evidence="4">Hemolysin</fullName>
    </submittedName>
</protein>
<accession>A0A2G4U8T5</accession>
<dbReference type="EMBL" id="PEHN01000002">
    <property type="protein sequence ID" value="PHZ29136.1"/>
    <property type="molecule type" value="Genomic_DNA"/>
</dbReference>
<evidence type="ECO:0000256" key="2">
    <source>
        <dbReference type="SAM" id="MobiDB-lite"/>
    </source>
</evidence>
<dbReference type="NCBIfam" id="TIGR01901">
    <property type="entry name" value="adhes_NPXG"/>
    <property type="match status" value="1"/>
</dbReference>
<dbReference type="GO" id="GO:0003824">
    <property type="term" value="F:catalytic activity"/>
    <property type="evidence" value="ECO:0007669"/>
    <property type="project" value="UniProtKB-ARBA"/>
</dbReference>
<reference evidence="4 5" key="1">
    <citation type="submission" date="2017-10" db="EMBL/GenBank/DDBJ databases">
        <authorList>
            <person name="Banno H."/>
            <person name="Chua N.-H."/>
        </authorList>
    </citation>
    <scope>NUCLEOTIDE SEQUENCE [LARGE SCALE GENOMIC DNA]</scope>
    <source>
        <strain evidence="4 5">SCPM-O-B-7607</strain>
    </source>
</reference>
<sequence length="1609" mass="168091">MKGNKFKLSPAGKLAAAIGIISVSIATCYAAGIVGAGDSAHRPDINKQMEIDIINIVPPSASGLSHNQYQEFNVNNYGAVFNNSTTGGLSQLAGQLSANQNLNGQAANIILNEVVGRNPSLLMGKQEVFGMAADYVLANPNGITCSSCGFINTNRSSLVVGNPLVEQGVLQSFNTANSGTNRLEMTNSVTTSGILDLIAPVIYSDANITAGEINALSGHNQVSADGKLIQTINKNATKLDSTYLGGMQAGRINLISTSEGSGVKVNGNLSATQAITTSIAGNLDLQAANLQGENIDLKANNIRAIGKIQESKNGNNTTQSLKQTKLAGKNIRIVANKKAHLTATEIKGRDISLQGGSIQLDTETLTDTQSSYSSDGKNGFLGIGKWNKSQNKTDTQQINLGTAITGENNISLISTDGDIKLSGTAINAGKNLSVNAKKDLHLESTVMDNSTHDKGHDYAHTIKDITWDNKTTTQTLNQTTLKAGGNLGLTAEDKITVSGVKALTDGDLFINANEVNIDVKKTINQKTTDGKHERSMGLGGNDHNNNNNIAETSHRSEITADGKMLVIGNNGVSITGSKVKGVDDGYVQAANGGIRIDNAVSVTTTKIDERTGVAFNITGSSHKANNSNEKVIGSELVSDANLKVISKDNVDVIGSMIKSAGELGIETLGDINVKAAVEQQKIDEQKTKLTIEGFTSDNGKDQYNAGIKLGHSSESEKTTHIKNQGATLEGGTVNLDAGKDVSFTGSTLTTTGDAHIKGENVEFLAAQDTTSSEKKSESIGLEAHYTGGMDKAGSGANFNYENSTTQSDKSTAVVSGSNIAGNLVINATNDLTNQGTSHVVDGGYQANATTVNNLAATNSEKTTTSGTKVEVGFEANVNYSEMTRPIEKAINAVQDPNVADAMETYEGLQDINTPNAGVDLSASVGVKDTSLDSTRSVVTTVKAGDIDINTTGAIKDQGTHYNAEKGAINLDAASHTSEAAVNRVEQQIKETFGKADLRISTNTGSDISIAGKGSGGSKEQHVKGEIAQVGSMNAANGVTINVKEDAIYQGTNINAGSGKTTINAGGNIHVNQATNLTSENHNNVDANVSVDFSTNAKSKELAAKLAGGQSKGESSTSIAQVSNIQGQQGVELNAGKDLTLTGTSFGSKEKATGDVLLTAGGKVDMQAAQSQSSKQDMTWSAGANAKISKSTGKDKNSKGMGGGLEIKVASTDESALSHQGSVINSNGTLTVKAGSNDKEAIHMQNANITSQHTVLTANNGGIVLESAQDKEHKNNWNVNIAANAGQNTSVKKDDKGIVDQESRAKTHDIGAKLNVGVDKLNSVTQQNTQINSNDIVMNSAKDAMLAGAIIAANNINGTIGGDLKIQSRKNELNKTNVNVALNAGHSNEKSDSMIKQLANASPIGSDKIKKKLDEKSTKLFDKAETKYDQLSSKSTTNEEDNVKLVSYTKDGKKVALDESTDEEETKDKWWQKGAKSVGNKVKSNVQEDQVKGGKGGALIDVSVVENSAVETQSAINGKQSVNLDVKGKTQLTGGKISNQDRDVALKTNGLELQDVNGKHTKGGARVNASSSVGDIMKNSYSDIKNGQIPLIDAHGSSEQKNAVAGVTRG</sequence>
<evidence type="ECO:0000259" key="3">
    <source>
        <dbReference type="SMART" id="SM00912"/>
    </source>
</evidence>
<name>A0A2G4U8T5_YERBE</name>
<dbReference type="Gene3D" id="2.160.20.10">
    <property type="entry name" value="Single-stranded right-handed beta-helix, Pectin lyase-like"/>
    <property type="match status" value="1"/>
</dbReference>
<dbReference type="InterPro" id="IPR012334">
    <property type="entry name" value="Pectin_lyas_fold"/>
</dbReference>
<gene>
    <name evidence="4" type="ORF">CS533_03925</name>
</gene>
<dbReference type="Pfam" id="PF05860">
    <property type="entry name" value="TPS"/>
    <property type="match status" value="1"/>
</dbReference>
<dbReference type="InterPro" id="IPR008638">
    <property type="entry name" value="FhaB/CdiA-like_TPS"/>
</dbReference>
<dbReference type="InterPro" id="IPR011050">
    <property type="entry name" value="Pectin_lyase_fold/virulence"/>
</dbReference>
<dbReference type="GO" id="GO:0090729">
    <property type="term" value="F:toxin activity"/>
    <property type="evidence" value="ECO:0007669"/>
    <property type="project" value="UniProtKB-KW"/>
</dbReference>
<dbReference type="SMART" id="SM00912">
    <property type="entry name" value="Haemagg_act"/>
    <property type="match status" value="1"/>
</dbReference>
<evidence type="ECO:0000313" key="5">
    <source>
        <dbReference type="Proteomes" id="UP000229378"/>
    </source>
</evidence>
<dbReference type="Pfam" id="PF13332">
    <property type="entry name" value="Fil_haemagg_2"/>
    <property type="match status" value="4"/>
</dbReference>
<evidence type="ECO:0000256" key="1">
    <source>
        <dbReference type="ARBA" id="ARBA00022656"/>
    </source>
</evidence>
<dbReference type="Proteomes" id="UP000229378">
    <property type="component" value="Unassembled WGS sequence"/>
</dbReference>
<dbReference type="RefSeq" id="WP_005271223.1">
    <property type="nucleotide sequence ID" value="NZ_PEHN01000002.1"/>
</dbReference>
<comment type="caution">
    <text evidence="4">The sequence shown here is derived from an EMBL/GenBank/DDBJ whole genome shotgun (WGS) entry which is preliminary data.</text>
</comment>
<feature type="compositionally biased region" description="Polar residues" evidence="2">
    <location>
        <begin position="1167"/>
        <end position="1178"/>
    </location>
</feature>